<keyword evidence="2" id="KW-1185">Reference proteome</keyword>
<protein>
    <submittedName>
        <fullName evidence="1">Uncharacterized protein</fullName>
    </submittedName>
</protein>
<sequence length="113" mass="13058">MIAAAERVETTVFQINVQSTFNTLNELQLKLKITHMERKKTEIERDNLCMRLELAKMQSDNQFLNPFISHVLYDRALEHDLNSLIGKKITTFLRTAKSVLKSLSLSDSSNYLI</sequence>
<dbReference type="Proteomes" id="UP000182235">
    <property type="component" value="Unassembled WGS sequence"/>
</dbReference>
<reference evidence="1 2" key="1">
    <citation type="submission" date="2015-07" db="EMBL/GenBank/DDBJ databases">
        <title>Emmonsia species relationships and genome sequence.</title>
        <authorList>
            <consortium name="The Broad Institute Genomics Platform"/>
            <person name="Cuomo C.A."/>
            <person name="Munoz J.F."/>
            <person name="Imamovic A."/>
            <person name="Priest M.E."/>
            <person name="Young S."/>
            <person name="Clay O.K."/>
            <person name="McEwen J.G."/>
        </authorList>
    </citation>
    <scope>NUCLEOTIDE SEQUENCE [LARGE SCALE GENOMIC DNA]</scope>
    <source>
        <strain evidence="1 2">UAMH 9510</strain>
    </source>
</reference>
<evidence type="ECO:0000313" key="2">
    <source>
        <dbReference type="Proteomes" id="UP000182235"/>
    </source>
</evidence>
<dbReference type="AlphaFoldDB" id="A0A1J9P4A9"/>
<dbReference type="VEuPathDB" id="FungiDB:AJ78_07977"/>
<dbReference type="EMBL" id="LGRN01000589">
    <property type="protein sequence ID" value="OJD11208.1"/>
    <property type="molecule type" value="Genomic_DNA"/>
</dbReference>
<proteinExistence type="predicted"/>
<name>A0A1J9P4A9_9EURO</name>
<comment type="caution">
    <text evidence="1">The sequence shown here is derived from an EMBL/GenBank/DDBJ whole genome shotgun (WGS) entry which is preliminary data.</text>
</comment>
<evidence type="ECO:0000313" key="1">
    <source>
        <dbReference type="EMBL" id="OJD11208.1"/>
    </source>
</evidence>
<accession>A0A1J9P4A9</accession>
<dbReference type="STRING" id="1447872.A0A1J9P4A9"/>
<organism evidence="1 2">
    <name type="scientific">Emergomyces pasteurianus Ep9510</name>
    <dbReference type="NCBI Taxonomy" id="1447872"/>
    <lineage>
        <taxon>Eukaryota</taxon>
        <taxon>Fungi</taxon>
        <taxon>Dikarya</taxon>
        <taxon>Ascomycota</taxon>
        <taxon>Pezizomycotina</taxon>
        <taxon>Eurotiomycetes</taxon>
        <taxon>Eurotiomycetidae</taxon>
        <taxon>Onygenales</taxon>
        <taxon>Ajellomycetaceae</taxon>
        <taxon>Emergomyces</taxon>
    </lineage>
</organism>
<gene>
    <name evidence="1" type="ORF">AJ78_07977</name>
</gene>